<dbReference type="PROSITE" id="PS00058">
    <property type="entry name" value="DNA_MISMATCH_REPAIR_1"/>
    <property type="match status" value="1"/>
</dbReference>
<dbReference type="InterPro" id="IPR014721">
    <property type="entry name" value="Ribsml_uS5_D2-typ_fold_subgr"/>
</dbReference>
<dbReference type="Pfam" id="PF16413">
    <property type="entry name" value="Mlh1_C"/>
    <property type="match status" value="1"/>
</dbReference>
<evidence type="ECO:0000256" key="6">
    <source>
        <dbReference type="SAM" id="MobiDB-lite"/>
    </source>
</evidence>
<keyword evidence="5" id="KW-0539">Nucleus</keyword>
<dbReference type="GO" id="GO:0016887">
    <property type="term" value="F:ATP hydrolysis activity"/>
    <property type="evidence" value="ECO:0007669"/>
    <property type="project" value="InterPro"/>
</dbReference>
<proteinExistence type="inferred from homology"/>
<feature type="compositionally biased region" description="Polar residues" evidence="6">
    <location>
        <begin position="503"/>
        <end position="522"/>
    </location>
</feature>
<dbReference type="Proteomes" id="UP000663861">
    <property type="component" value="Unassembled WGS sequence"/>
</dbReference>
<keyword evidence="3" id="KW-0227">DNA damage</keyword>
<gene>
    <name evidence="8" type="ORF">RDB_LOCUS19832</name>
</gene>
<feature type="compositionally biased region" description="Low complexity" evidence="6">
    <location>
        <begin position="483"/>
        <end position="494"/>
    </location>
</feature>
<dbReference type="InterPro" id="IPR038973">
    <property type="entry name" value="MutL/Mlh/Pms-like"/>
</dbReference>
<dbReference type="EMBL" id="CAJMWY010000279">
    <property type="protein sequence ID" value="CAE6426052.1"/>
    <property type="molecule type" value="Genomic_DNA"/>
</dbReference>
<dbReference type="CDD" id="cd16926">
    <property type="entry name" value="HATPase_MutL-MLH-PMS-like"/>
    <property type="match status" value="1"/>
</dbReference>
<dbReference type="SUPFAM" id="SSF55874">
    <property type="entry name" value="ATPase domain of HSP90 chaperone/DNA topoisomerase II/histidine kinase"/>
    <property type="match status" value="1"/>
</dbReference>
<organism evidence="8 9">
    <name type="scientific">Rhizoctonia solani</name>
    <dbReference type="NCBI Taxonomy" id="456999"/>
    <lineage>
        <taxon>Eukaryota</taxon>
        <taxon>Fungi</taxon>
        <taxon>Dikarya</taxon>
        <taxon>Basidiomycota</taxon>
        <taxon>Agaricomycotina</taxon>
        <taxon>Agaricomycetes</taxon>
        <taxon>Cantharellales</taxon>
        <taxon>Ceratobasidiaceae</taxon>
        <taxon>Rhizoctonia</taxon>
    </lineage>
</organism>
<evidence type="ECO:0000313" key="9">
    <source>
        <dbReference type="Proteomes" id="UP000663861"/>
    </source>
</evidence>
<dbReference type="InterPro" id="IPR036890">
    <property type="entry name" value="HATPase_C_sf"/>
</dbReference>
<dbReference type="SUPFAM" id="SSF54211">
    <property type="entry name" value="Ribosomal protein S5 domain 2-like"/>
    <property type="match status" value="1"/>
</dbReference>
<comment type="subcellular location">
    <subcellularLocation>
        <location evidence="1">Nucleus</location>
    </subcellularLocation>
</comment>
<dbReference type="InterPro" id="IPR032189">
    <property type="entry name" value="Mlh1_C"/>
</dbReference>
<name>A0A8H2XG41_9AGAM</name>
<feature type="region of interest" description="Disordered" evidence="6">
    <location>
        <begin position="768"/>
        <end position="792"/>
    </location>
</feature>
<feature type="region of interest" description="Disordered" evidence="6">
    <location>
        <begin position="423"/>
        <end position="468"/>
    </location>
</feature>
<evidence type="ECO:0000256" key="2">
    <source>
        <dbReference type="ARBA" id="ARBA00006082"/>
    </source>
</evidence>
<dbReference type="PANTHER" id="PTHR10073">
    <property type="entry name" value="DNA MISMATCH REPAIR PROTEIN MLH, PMS, MUTL"/>
    <property type="match status" value="1"/>
</dbReference>
<evidence type="ECO:0000259" key="7">
    <source>
        <dbReference type="SMART" id="SM01340"/>
    </source>
</evidence>
<feature type="domain" description="DNA mismatch repair protein S5" evidence="7">
    <location>
        <begin position="236"/>
        <end position="394"/>
    </location>
</feature>
<comment type="caution">
    <text evidence="8">The sequence shown here is derived from an EMBL/GenBank/DDBJ whole genome shotgun (WGS) entry which is preliminary data.</text>
</comment>
<protein>
    <recommendedName>
        <fullName evidence="7">DNA mismatch repair protein S5 domain-containing protein</fullName>
    </recommendedName>
</protein>
<sequence>MSLVGRKSIGEPSNLESVPVIQRLDEKLVNRIAAGEIIHRPSSALKELIENALDAGATSIKITAKDGGMKILQIQDNGCGIRKSDLPILCERFTTSKLREFSDLQEIATYGFRGEALASISFVSHLTVVTKTRSDACAWRALYEDGVLLAPKEGAAAEPVACAGNDGTVITAEDLFYNTPVRKASLRNPGEEYARLSDVVTRYAIHQAGVSFICKKAGSTSPDVSTPIGASRTSLIRLLFGSGVADALLELTISSSDVSEQATGKRKRPKGDVDAMEESWSESDEEAVPVGERGDKTKWKANAVFTNTSFQGKKLVLLLFINHRLVESRRIQRGIEAVYSTIMPKGAHPFIYLSLEIDPKHLDVNVHPTKREVHFMNEDVIVETISDAIQIKLAAQSSQRTFTYQTLAPITDTNSRLGFSKVTASTKSSKTRLASALSDDEDNEPTKAGSVPDTPAPKQPQKALPQHLVRTSLRDRTLDSMFAASSSSSPASPSHHMARRSDPNNTSGDNDALTSSLATKPTTAPPKSSLKPSNSKGKASGEGLNEDDVLRDSIANMVMNDPEQEEDAPSIANIPESECFLTSILELRQQIQHDKHTRLTDILRNSKFVGIVDFASTRSLLQHELKLYLVNQSAVAEELFYQLGLRQFGNFSSMKLSPAPPLHELVHLAVEDNTDIHKAGLDPKKIGDKIVRILIDRREMLDEYFGIQISEDGLVQCLPLLLPGYTPNIDLLPIFLMHLGPRVDWKSEKSCFETVFREIARFYIPKPPLDLGPGKGPSEESEETPNEERDAAAKAMAWQNTHIIFPAIQKYLVAPKKLIDKDVAQIANLPDLYRVFERC</sequence>
<comment type="similarity">
    <text evidence="2">Belongs to the DNA mismatch repair MutL/HexB family.</text>
</comment>
<dbReference type="GO" id="GO:0032389">
    <property type="term" value="C:MutLalpha complex"/>
    <property type="evidence" value="ECO:0007669"/>
    <property type="project" value="TreeGrafter"/>
</dbReference>
<dbReference type="SMART" id="SM01340">
    <property type="entry name" value="DNA_mis_repair"/>
    <property type="match status" value="1"/>
</dbReference>
<dbReference type="PANTHER" id="PTHR10073:SF12">
    <property type="entry name" value="DNA MISMATCH REPAIR PROTEIN MLH1"/>
    <property type="match status" value="1"/>
</dbReference>
<feature type="compositionally biased region" description="Acidic residues" evidence="6">
    <location>
        <begin position="274"/>
        <end position="287"/>
    </location>
</feature>
<accession>A0A8H2XG41</accession>
<dbReference type="FunFam" id="3.30.230.10:FF:000014">
    <property type="entry name" value="DNA mismatch repair protein Mlh1"/>
    <property type="match status" value="1"/>
</dbReference>
<dbReference type="GO" id="GO:0030983">
    <property type="term" value="F:mismatched DNA binding"/>
    <property type="evidence" value="ECO:0007669"/>
    <property type="project" value="InterPro"/>
</dbReference>
<dbReference type="GO" id="GO:0061982">
    <property type="term" value="P:meiosis I cell cycle process"/>
    <property type="evidence" value="ECO:0007669"/>
    <property type="project" value="UniProtKB-ARBA"/>
</dbReference>
<feature type="region of interest" description="Disordered" evidence="6">
    <location>
        <begin position="259"/>
        <end position="292"/>
    </location>
</feature>
<dbReference type="Pfam" id="PF01119">
    <property type="entry name" value="DNA_mis_repair"/>
    <property type="match status" value="1"/>
</dbReference>
<dbReference type="AlphaFoldDB" id="A0A8H2XG41"/>
<dbReference type="NCBIfam" id="TIGR00585">
    <property type="entry name" value="mutl"/>
    <property type="match status" value="1"/>
</dbReference>
<dbReference type="Gene3D" id="3.30.565.10">
    <property type="entry name" value="Histidine kinase-like ATPase, C-terminal domain"/>
    <property type="match status" value="1"/>
</dbReference>
<dbReference type="GO" id="GO:0006298">
    <property type="term" value="P:mismatch repair"/>
    <property type="evidence" value="ECO:0007669"/>
    <property type="project" value="InterPro"/>
</dbReference>
<dbReference type="GO" id="GO:0005524">
    <property type="term" value="F:ATP binding"/>
    <property type="evidence" value="ECO:0007669"/>
    <property type="project" value="InterPro"/>
</dbReference>
<dbReference type="Pfam" id="PF13589">
    <property type="entry name" value="HATPase_c_3"/>
    <property type="match status" value="1"/>
</dbReference>
<dbReference type="InterPro" id="IPR020568">
    <property type="entry name" value="Ribosomal_Su5_D2-typ_SF"/>
</dbReference>
<feature type="region of interest" description="Disordered" evidence="6">
    <location>
        <begin position="482"/>
        <end position="548"/>
    </location>
</feature>
<dbReference type="InterPro" id="IPR013507">
    <property type="entry name" value="DNA_mismatch_S5_2-like"/>
</dbReference>
<evidence type="ECO:0000256" key="1">
    <source>
        <dbReference type="ARBA" id="ARBA00004123"/>
    </source>
</evidence>
<dbReference type="FunFam" id="3.30.565.10:FF:000109">
    <property type="entry name" value="Related to MLH1-DNA mismatch repair protein"/>
    <property type="match status" value="1"/>
</dbReference>
<evidence type="ECO:0000256" key="5">
    <source>
        <dbReference type="ARBA" id="ARBA00023242"/>
    </source>
</evidence>
<dbReference type="Gene3D" id="3.30.230.10">
    <property type="match status" value="1"/>
</dbReference>
<reference evidence="8" key="1">
    <citation type="submission" date="2021-01" db="EMBL/GenBank/DDBJ databases">
        <authorList>
            <person name="Kaushik A."/>
        </authorList>
    </citation>
    <scope>NUCLEOTIDE SEQUENCE</scope>
    <source>
        <strain evidence="8">AG4-RS23</strain>
    </source>
</reference>
<evidence type="ECO:0000256" key="3">
    <source>
        <dbReference type="ARBA" id="ARBA00022763"/>
    </source>
</evidence>
<evidence type="ECO:0000313" key="8">
    <source>
        <dbReference type="EMBL" id="CAE6426052.1"/>
    </source>
</evidence>
<dbReference type="InterPro" id="IPR014762">
    <property type="entry name" value="DNA_mismatch_repair_CS"/>
</dbReference>
<feature type="compositionally biased region" description="Low complexity" evidence="6">
    <location>
        <begin position="525"/>
        <end position="538"/>
    </location>
</feature>
<dbReference type="InterPro" id="IPR002099">
    <property type="entry name" value="MutL/Mlh/PMS"/>
</dbReference>
<dbReference type="GO" id="GO:0140664">
    <property type="term" value="F:ATP-dependent DNA damage sensor activity"/>
    <property type="evidence" value="ECO:0007669"/>
    <property type="project" value="InterPro"/>
</dbReference>
<evidence type="ECO:0000256" key="4">
    <source>
        <dbReference type="ARBA" id="ARBA00023204"/>
    </source>
</evidence>
<keyword evidence="4" id="KW-0234">DNA repair</keyword>